<evidence type="ECO:0000256" key="5">
    <source>
        <dbReference type="ARBA" id="ARBA00022519"/>
    </source>
</evidence>
<dbReference type="InterPro" id="IPR013563">
    <property type="entry name" value="Oligopep_ABC_C"/>
</dbReference>
<dbReference type="SMART" id="SM00382">
    <property type="entry name" value="AAA"/>
    <property type="match status" value="2"/>
</dbReference>
<keyword evidence="13" id="KW-0472">Membrane</keyword>
<evidence type="ECO:0000256" key="15">
    <source>
        <dbReference type="ARBA" id="ARBA00037530"/>
    </source>
</evidence>
<comment type="catalytic activity">
    <reaction evidence="19">
        <text>glutathione(out) + ATP + H2O = glutathione(in) + ADP + phosphate + H(+)</text>
        <dbReference type="Rhea" id="RHEA:29791"/>
        <dbReference type="ChEBI" id="CHEBI:15377"/>
        <dbReference type="ChEBI" id="CHEBI:15378"/>
        <dbReference type="ChEBI" id="CHEBI:30616"/>
        <dbReference type="ChEBI" id="CHEBI:43474"/>
        <dbReference type="ChEBI" id="CHEBI:57925"/>
        <dbReference type="ChEBI" id="CHEBI:456216"/>
        <dbReference type="EC" id="7.4.2.10"/>
    </reaction>
</comment>
<keyword evidence="22" id="KW-1185">Reference proteome</keyword>
<sequence length="606" mass="67400">MSKANTESPILSVENLTTSFLVDGNWKPVVRDISFTVDPGETVAVVGESGSGKSVTSLSIMRLLEKDTSRIEGRIRLDERDILTLDETAMRQVRGNEVSMIFQEPMTSLNPLFTIGDQISEALMCHKPTSRSEARAETIRLLDRVRIPSAASRFDEYPHRFSGGMRQRVMIAMALATRPRLLIADEPTTALDVTIQGQILDLIKTLQEEEGTSVLFITHDMGVVAEIADRTVVMFGGEAVEAGNTTDIFHHSRHPYTRALLSAVPMLGSMKPYDRPLRFPDLDQKTGLPGAPVISADTVDHDAAPVLDVHKLVKRFDIHAGLMGRLQGRVHAIENVSFSLQPGETLSLVGESGCGKSTTARAIMRLISPDSGSVKLDGEEVLDLDNRALRRMRHKMQMIFQDPFASLNPRIRVGDAIAEPYLEHGMGTRAQAREKVADLLRRVGLQPDMASRFPHEFSGGQRQRICVARALAMDPKVIVADESVSALDVSIKAQVINLMLELQAGLKLAYLFISHDMAVVERVSHRVAVMYLGEIVEIGRRAEIFENPQHPYTKKLLSAVPIPDPDRRHLRRAMDVEELKSPIRPPDYAPPPREYRQLSENHFVQM</sequence>
<evidence type="ECO:0000313" key="21">
    <source>
        <dbReference type="EMBL" id="MBB5703919.1"/>
    </source>
</evidence>
<comment type="function">
    <text evidence="14">Probably part of an ABC transporter complex that could be involved in peptide import. Probably responsible for energy coupling to the transport system.</text>
</comment>
<evidence type="ECO:0000256" key="7">
    <source>
        <dbReference type="ARBA" id="ARBA00022741"/>
    </source>
</evidence>
<dbReference type="InterPro" id="IPR027417">
    <property type="entry name" value="P-loop_NTPase"/>
</dbReference>
<feature type="domain" description="ABC transporter" evidence="20">
    <location>
        <begin position="11"/>
        <end position="261"/>
    </location>
</feature>
<name>A0A7W9EMZ7_9HYPH</name>
<dbReference type="NCBIfam" id="NF007739">
    <property type="entry name" value="PRK10419.1"/>
    <property type="match status" value="2"/>
</dbReference>
<dbReference type="InterPro" id="IPR017871">
    <property type="entry name" value="ABC_transporter-like_CS"/>
</dbReference>
<dbReference type="FunFam" id="3.40.50.300:FF:000016">
    <property type="entry name" value="Oligopeptide ABC transporter ATP-binding component"/>
    <property type="match status" value="2"/>
</dbReference>
<keyword evidence="11" id="KW-0653">Protein transport</keyword>
<comment type="subcellular location">
    <subcellularLocation>
        <location evidence="1">Cell inner membrane</location>
        <topology evidence="1">Peripheral membrane protein</topology>
    </subcellularLocation>
</comment>
<dbReference type="GO" id="GO:0015031">
    <property type="term" value="P:protein transport"/>
    <property type="evidence" value="ECO:0007669"/>
    <property type="project" value="UniProtKB-KW"/>
</dbReference>
<evidence type="ECO:0000256" key="3">
    <source>
        <dbReference type="ARBA" id="ARBA00022448"/>
    </source>
</evidence>
<keyword evidence="10" id="KW-0571">Peptide transport</keyword>
<keyword evidence="6" id="KW-0677">Repeat</keyword>
<dbReference type="Proteomes" id="UP000555546">
    <property type="component" value="Unassembled WGS sequence"/>
</dbReference>
<evidence type="ECO:0000256" key="2">
    <source>
        <dbReference type="ARBA" id="ARBA00011469"/>
    </source>
</evidence>
<gene>
    <name evidence="21" type="ORF">FHS76_003834</name>
</gene>
<evidence type="ECO:0000256" key="12">
    <source>
        <dbReference type="ARBA" id="ARBA00022967"/>
    </source>
</evidence>
<evidence type="ECO:0000256" key="16">
    <source>
        <dbReference type="ARBA" id="ARBA00038416"/>
    </source>
</evidence>
<evidence type="ECO:0000256" key="18">
    <source>
        <dbReference type="ARBA" id="ARBA00041187"/>
    </source>
</evidence>
<dbReference type="SUPFAM" id="SSF52540">
    <property type="entry name" value="P-loop containing nucleoside triphosphate hydrolases"/>
    <property type="match status" value="2"/>
</dbReference>
<dbReference type="InterPro" id="IPR003439">
    <property type="entry name" value="ABC_transporter-like_ATP-bd"/>
</dbReference>
<dbReference type="CDD" id="cd03257">
    <property type="entry name" value="ABC_NikE_OppD_transporters"/>
    <property type="match status" value="2"/>
</dbReference>
<dbReference type="GO" id="GO:0016887">
    <property type="term" value="F:ATP hydrolysis activity"/>
    <property type="evidence" value="ECO:0007669"/>
    <property type="project" value="InterPro"/>
</dbReference>
<dbReference type="PANTHER" id="PTHR43776:SF15">
    <property type="entry name" value="GLUTATHIONE IMPORT ATP-BINDING PROTEIN GSIA"/>
    <property type="match status" value="1"/>
</dbReference>
<dbReference type="Pfam" id="PF08352">
    <property type="entry name" value="oligo_HPY"/>
    <property type="match status" value="2"/>
</dbReference>
<dbReference type="Gene3D" id="3.40.50.300">
    <property type="entry name" value="P-loop containing nucleotide triphosphate hydrolases"/>
    <property type="match status" value="2"/>
</dbReference>
<dbReference type="GO" id="GO:0015833">
    <property type="term" value="P:peptide transport"/>
    <property type="evidence" value="ECO:0007669"/>
    <property type="project" value="UniProtKB-KW"/>
</dbReference>
<evidence type="ECO:0000256" key="14">
    <source>
        <dbReference type="ARBA" id="ARBA00025070"/>
    </source>
</evidence>
<keyword evidence="7" id="KW-0547">Nucleotide-binding</keyword>
<dbReference type="PROSITE" id="PS50893">
    <property type="entry name" value="ABC_TRANSPORTER_2"/>
    <property type="match status" value="2"/>
</dbReference>
<dbReference type="EMBL" id="JACIJG010000020">
    <property type="protein sequence ID" value="MBB5703919.1"/>
    <property type="molecule type" value="Genomic_DNA"/>
</dbReference>
<evidence type="ECO:0000256" key="8">
    <source>
        <dbReference type="ARBA" id="ARBA00022801"/>
    </source>
</evidence>
<dbReference type="EC" id="7.4.2.10" evidence="17"/>
<protein>
    <recommendedName>
        <fullName evidence="18">Glutathione import ATP-binding protein GsiA</fullName>
        <ecNumber evidence="17">7.4.2.10</ecNumber>
    </recommendedName>
</protein>
<dbReference type="GO" id="GO:0055085">
    <property type="term" value="P:transmembrane transport"/>
    <property type="evidence" value="ECO:0007669"/>
    <property type="project" value="UniProtKB-ARBA"/>
</dbReference>
<organism evidence="21 22">
    <name type="scientific">Brucella daejeonensis</name>
    <dbReference type="NCBI Taxonomy" id="659015"/>
    <lineage>
        <taxon>Bacteria</taxon>
        <taxon>Pseudomonadati</taxon>
        <taxon>Pseudomonadota</taxon>
        <taxon>Alphaproteobacteria</taxon>
        <taxon>Hyphomicrobiales</taxon>
        <taxon>Brucellaceae</taxon>
        <taxon>Brucella/Ochrobactrum group</taxon>
        <taxon>Brucella</taxon>
    </lineage>
</organism>
<keyword evidence="12" id="KW-1278">Translocase</keyword>
<dbReference type="GO" id="GO:0005524">
    <property type="term" value="F:ATP binding"/>
    <property type="evidence" value="ECO:0007669"/>
    <property type="project" value="UniProtKB-KW"/>
</dbReference>
<dbReference type="PANTHER" id="PTHR43776">
    <property type="entry name" value="TRANSPORT ATP-BINDING PROTEIN"/>
    <property type="match status" value="1"/>
</dbReference>
<evidence type="ECO:0000259" key="20">
    <source>
        <dbReference type="PROSITE" id="PS50893"/>
    </source>
</evidence>
<accession>A0A7W9EMZ7</accession>
<comment type="function">
    <text evidence="15">Part of the ABC transporter complex GsiABCD involved in glutathione import. Responsible for energy coupling to the transport system.</text>
</comment>
<keyword evidence="5" id="KW-0997">Cell inner membrane</keyword>
<evidence type="ECO:0000256" key="10">
    <source>
        <dbReference type="ARBA" id="ARBA00022856"/>
    </source>
</evidence>
<evidence type="ECO:0000256" key="13">
    <source>
        <dbReference type="ARBA" id="ARBA00023136"/>
    </source>
</evidence>
<proteinExistence type="inferred from homology"/>
<dbReference type="NCBIfam" id="NF008453">
    <property type="entry name" value="PRK11308.1"/>
    <property type="match status" value="2"/>
</dbReference>
<evidence type="ECO:0000256" key="17">
    <source>
        <dbReference type="ARBA" id="ARBA00039050"/>
    </source>
</evidence>
<keyword evidence="4" id="KW-1003">Cell membrane</keyword>
<dbReference type="GO" id="GO:0005886">
    <property type="term" value="C:plasma membrane"/>
    <property type="evidence" value="ECO:0007669"/>
    <property type="project" value="UniProtKB-SubCell"/>
</dbReference>
<dbReference type="AlphaFoldDB" id="A0A7W9EMZ7"/>
<evidence type="ECO:0000256" key="1">
    <source>
        <dbReference type="ARBA" id="ARBA00004417"/>
    </source>
</evidence>
<evidence type="ECO:0000313" key="22">
    <source>
        <dbReference type="Proteomes" id="UP000555546"/>
    </source>
</evidence>
<evidence type="ECO:0000256" key="19">
    <source>
        <dbReference type="ARBA" id="ARBA00047640"/>
    </source>
</evidence>
<comment type="subunit">
    <text evidence="2">The complex is composed of two ATP-binding proteins (GsiA), two transmembrane proteins (GsiC and GsiD) and a solute-binding protein (GsiB).</text>
</comment>
<reference evidence="21 22" key="1">
    <citation type="submission" date="2020-08" db="EMBL/GenBank/DDBJ databases">
        <title>Genomic Encyclopedia of Type Strains, Phase IV (KMG-IV): sequencing the most valuable type-strain genomes for metagenomic binning, comparative biology and taxonomic classification.</title>
        <authorList>
            <person name="Goeker M."/>
        </authorList>
    </citation>
    <scope>NUCLEOTIDE SEQUENCE [LARGE SCALE GENOMIC DNA]</scope>
    <source>
        <strain evidence="21 22">DSM 26944</strain>
    </source>
</reference>
<keyword evidence="3" id="KW-0813">Transport</keyword>
<evidence type="ECO:0000256" key="11">
    <source>
        <dbReference type="ARBA" id="ARBA00022927"/>
    </source>
</evidence>
<dbReference type="InterPro" id="IPR050319">
    <property type="entry name" value="ABC_transp_ATP-bind"/>
</dbReference>
<dbReference type="Pfam" id="PF00005">
    <property type="entry name" value="ABC_tran"/>
    <property type="match status" value="2"/>
</dbReference>
<dbReference type="InterPro" id="IPR003593">
    <property type="entry name" value="AAA+_ATPase"/>
</dbReference>
<keyword evidence="9 21" id="KW-0067">ATP-binding</keyword>
<comment type="similarity">
    <text evidence="16">Belongs to the ABC transporter superfamily. Glutathione importer (TC 3.A.1.5.11) family.</text>
</comment>
<keyword evidence="8" id="KW-0378">Hydrolase</keyword>
<dbReference type="PROSITE" id="PS00211">
    <property type="entry name" value="ABC_TRANSPORTER_1"/>
    <property type="match status" value="2"/>
</dbReference>
<comment type="caution">
    <text evidence="21">The sequence shown here is derived from an EMBL/GenBank/DDBJ whole genome shotgun (WGS) entry which is preliminary data.</text>
</comment>
<evidence type="ECO:0000256" key="9">
    <source>
        <dbReference type="ARBA" id="ARBA00022840"/>
    </source>
</evidence>
<dbReference type="RefSeq" id="WP_183656503.1">
    <property type="nucleotide sequence ID" value="NZ_JACIJG010000020.1"/>
</dbReference>
<evidence type="ECO:0000256" key="4">
    <source>
        <dbReference type="ARBA" id="ARBA00022475"/>
    </source>
</evidence>
<feature type="domain" description="ABC transporter" evidence="20">
    <location>
        <begin position="313"/>
        <end position="557"/>
    </location>
</feature>
<evidence type="ECO:0000256" key="6">
    <source>
        <dbReference type="ARBA" id="ARBA00022737"/>
    </source>
</evidence>